<dbReference type="GO" id="GO:0016020">
    <property type="term" value="C:membrane"/>
    <property type="evidence" value="ECO:0007669"/>
    <property type="project" value="InterPro"/>
</dbReference>
<dbReference type="EMBL" id="FRCP01000005">
    <property type="protein sequence ID" value="SHL97723.1"/>
    <property type="molecule type" value="Genomic_DNA"/>
</dbReference>
<protein>
    <submittedName>
        <fullName evidence="2">Signal peptidase II</fullName>
    </submittedName>
</protein>
<dbReference type="STRING" id="1120996.SAMN02746066_00336"/>
<dbReference type="OrthoDB" id="1653128at2"/>
<accession>A0A1M7F159</accession>
<evidence type="ECO:0000313" key="2">
    <source>
        <dbReference type="EMBL" id="SHL97723.1"/>
    </source>
</evidence>
<keyword evidence="1" id="KW-0472">Membrane</keyword>
<organism evidence="2 3">
    <name type="scientific">Anaerosporobacter mobilis DSM 15930</name>
    <dbReference type="NCBI Taxonomy" id="1120996"/>
    <lineage>
        <taxon>Bacteria</taxon>
        <taxon>Bacillati</taxon>
        <taxon>Bacillota</taxon>
        <taxon>Clostridia</taxon>
        <taxon>Lachnospirales</taxon>
        <taxon>Lachnospiraceae</taxon>
        <taxon>Anaerosporobacter</taxon>
    </lineage>
</organism>
<dbReference type="InterPro" id="IPR001872">
    <property type="entry name" value="Peptidase_A8"/>
</dbReference>
<gene>
    <name evidence="2" type="ORF">SAMN02746066_00336</name>
</gene>
<name>A0A1M7F159_9FIRM</name>
<dbReference type="GO" id="GO:0004190">
    <property type="term" value="F:aspartic-type endopeptidase activity"/>
    <property type="evidence" value="ECO:0007669"/>
    <property type="project" value="InterPro"/>
</dbReference>
<dbReference type="Pfam" id="PF01252">
    <property type="entry name" value="Peptidase_A8"/>
    <property type="match status" value="1"/>
</dbReference>
<evidence type="ECO:0000313" key="3">
    <source>
        <dbReference type="Proteomes" id="UP000184038"/>
    </source>
</evidence>
<feature type="transmembrane region" description="Helical" evidence="1">
    <location>
        <begin position="64"/>
        <end position="85"/>
    </location>
</feature>
<keyword evidence="3" id="KW-1185">Reference proteome</keyword>
<proteinExistence type="predicted"/>
<feature type="transmembrane region" description="Helical" evidence="1">
    <location>
        <begin position="7"/>
        <end position="25"/>
    </location>
</feature>
<dbReference type="RefSeq" id="WP_073282094.1">
    <property type="nucleotide sequence ID" value="NZ_FRCP01000005.1"/>
</dbReference>
<dbReference type="GO" id="GO:0006508">
    <property type="term" value="P:proteolysis"/>
    <property type="evidence" value="ECO:0007669"/>
    <property type="project" value="InterPro"/>
</dbReference>
<dbReference type="AlphaFoldDB" id="A0A1M7F159"/>
<sequence>MRYVKQFIGRILLLVAIDQVVKIIISKRFMNQEFSIIGNLISFQPKQNINLTWGGNFVGILSNIWLALIINILVIVVLLSGYSFYRNKKNNPSMSVNILYISGMAGAICSLIDKIFWGGSLDFIQIYNFFICDIKDCYLTIAECFLLVIGLKHEKEISFKEYIEYCLKKG</sequence>
<keyword evidence="1" id="KW-0812">Transmembrane</keyword>
<evidence type="ECO:0000256" key="1">
    <source>
        <dbReference type="SAM" id="Phobius"/>
    </source>
</evidence>
<dbReference type="Proteomes" id="UP000184038">
    <property type="component" value="Unassembled WGS sequence"/>
</dbReference>
<feature type="transmembrane region" description="Helical" evidence="1">
    <location>
        <begin position="97"/>
        <end position="117"/>
    </location>
</feature>
<keyword evidence="1" id="KW-1133">Transmembrane helix</keyword>
<reference evidence="2 3" key="1">
    <citation type="submission" date="2016-11" db="EMBL/GenBank/DDBJ databases">
        <authorList>
            <person name="Jaros S."/>
            <person name="Januszkiewicz K."/>
            <person name="Wedrychowicz H."/>
        </authorList>
    </citation>
    <scope>NUCLEOTIDE SEQUENCE [LARGE SCALE GENOMIC DNA]</scope>
    <source>
        <strain evidence="2 3">DSM 15930</strain>
    </source>
</reference>